<dbReference type="GO" id="GO:0008233">
    <property type="term" value="F:peptidase activity"/>
    <property type="evidence" value="ECO:0007669"/>
    <property type="project" value="UniProtKB-KW"/>
</dbReference>
<sequence>MFKNLENAKNLRWFAMDRKVDGIMRHPANTPSWRLIDHMWPTFGSEPRNLRLGMKQPRYDINTYLAPLIDDLEILWEEGVRCFDAVKGFKACPISGEEATSIRLQHGKKCIHGTQEILCNAPNIQVMLMGYIVNWNCMSMDFKVLRLGKGTARGRPTRGKKDAEMPPRRGARRGGRGGRGRGAGRVQPEMREQQQPAPPAPAPVPVVPQVVSNQLLADAKHLKNFRSITPTTFDGSLEDPTRAQLWLSSLETIFRYMKCPKD</sequence>
<evidence type="ECO:0000313" key="2">
    <source>
        <dbReference type="EMBL" id="TYK07279.1"/>
    </source>
</evidence>
<protein>
    <submittedName>
        <fullName evidence="2">Gag-protease polyprotein</fullName>
    </submittedName>
</protein>
<dbReference type="EMBL" id="SSTD01013339">
    <property type="protein sequence ID" value="TYK07279.1"/>
    <property type="molecule type" value="Genomic_DNA"/>
</dbReference>
<feature type="compositionally biased region" description="Basic residues" evidence="1">
    <location>
        <begin position="169"/>
        <end position="179"/>
    </location>
</feature>
<dbReference type="Pfam" id="PF02992">
    <property type="entry name" value="Transposase_21"/>
    <property type="match status" value="1"/>
</dbReference>
<gene>
    <name evidence="2" type="ORF">E5676_scaffold606G001790</name>
</gene>
<organism evidence="2 3">
    <name type="scientific">Cucumis melo var. makuwa</name>
    <name type="common">Oriental melon</name>
    <dbReference type="NCBI Taxonomy" id="1194695"/>
    <lineage>
        <taxon>Eukaryota</taxon>
        <taxon>Viridiplantae</taxon>
        <taxon>Streptophyta</taxon>
        <taxon>Embryophyta</taxon>
        <taxon>Tracheophyta</taxon>
        <taxon>Spermatophyta</taxon>
        <taxon>Magnoliopsida</taxon>
        <taxon>eudicotyledons</taxon>
        <taxon>Gunneridae</taxon>
        <taxon>Pentapetalae</taxon>
        <taxon>rosids</taxon>
        <taxon>fabids</taxon>
        <taxon>Cucurbitales</taxon>
        <taxon>Cucurbitaceae</taxon>
        <taxon>Benincaseae</taxon>
        <taxon>Cucumis</taxon>
    </lineage>
</organism>
<evidence type="ECO:0000256" key="1">
    <source>
        <dbReference type="SAM" id="MobiDB-lite"/>
    </source>
</evidence>
<dbReference type="InterPro" id="IPR004242">
    <property type="entry name" value="Transposase_21"/>
</dbReference>
<proteinExistence type="predicted"/>
<comment type="caution">
    <text evidence="2">The sequence shown here is derived from an EMBL/GenBank/DDBJ whole genome shotgun (WGS) entry which is preliminary data.</text>
</comment>
<dbReference type="AlphaFoldDB" id="A0A5D3CAE5"/>
<feature type="compositionally biased region" description="Pro residues" evidence="1">
    <location>
        <begin position="196"/>
        <end position="206"/>
    </location>
</feature>
<dbReference type="GO" id="GO:0006508">
    <property type="term" value="P:proteolysis"/>
    <property type="evidence" value="ECO:0007669"/>
    <property type="project" value="UniProtKB-KW"/>
</dbReference>
<accession>A0A5D3CAE5</accession>
<feature type="region of interest" description="Disordered" evidence="1">
    <location>
        <begin position="150"/>
        <end position="206"/>
    </location>
</feature>
<evidence type="ECO:0000313" key="3">
    <source>
        <dbReference type="Proteomes" id="UP000321947"/>
    </source>
</evidence>
<dbReference type="Proteomes" id="UP000321947">
    <property type="component" value="Unassembled WGS sequence"/>
</dbReference>
<reference evidence="2 3" key="1">
    <citation type="submission" date="2019-08" db="EMBL/GenBank/DDBJ databases">
        <title>Draft genome sequences of two oriental melons (Cucumis melo L. var makuwa).</title>
        <authorList>
            <person name="Kwon S.-Y."/>
        </authorList>
    </citation>
    <scope>NUCLEOTIDE SEQUENCE [LARGE SCALE GENOMIC DNA]</scope>
    <source>
        <strain evidence="3">cv. Chang Bougi</strain>
        <tissue evidence="2">Leaf</tissue>
    </source>
</reference>
<keyword evidence="2" id="KW-0645">Protease</keyword>
<name>A0A5D3CAE5_CUCMM</name>
<keyword evidence="2" id="KW-0378">Hydrolase</keyword>